<proteinExistence type="predicted"/>
<sequence length="352" mass="40761">MAVSNASPPFVSEPRSEHHEHQKAKIGLFSERYKDKFKALPKEKGWMGENLYMYQGFWYRSNNAHALSVETNAHALSIETTMAMQDSLQSHSTDIYLITQPKSGTTWVKSLMFATVNRAKYKTNSLSTHPLLISNPHNCVPFIEQEFISKTPTYVQESSPRLFSTHLPYTSLPQSILDAGCRLVYLCRNPKDVMVSWFYFSNKFTHINLSPMTMEEMFEVFTKGMVPYGPYWDHVKEYYKASCEHPTKILFLTFEVHKMDTSNQVKRLAEFMGYPFTKFEETEGVVEEIVRLCSLENLKEVNKHGNYREGVPNDVFFRKGEVGGWRNDLTPEMSQILDDITKEKFQGLDISF</sequence>
<gene>
    <name evidence="1" type="ORF">L2E82_44594</name>
</gene>
<reference evidence="2" key="1">
    <citation type="journal article" date="2022" name="Mol. Ecol. Resour.">
        <title>The genomes of chicory, endive, great burdock and yacon provide insights into Asteraceae palaeo-polyploidization history and plant inulin production.</title>
        <authorList>
            <person name="Fan W."/>
            <person name="Wang S."/>
            <person name="Wang H."/>
            <person name="Wang A."/>
            <person name="Jiang F."/>
            <person name="Liu H."/>
            <person name="Zhao H."/>
            <person name="Xu D."/>
            <person name="Zhang Y."/>
        </authorList>
    </citation>
    <scope>NUCLEOTIDE SEQUENCE [LARGE SCALE GENOMIC DNA]</scope>
    <source>
        <strain evidence="2">cv. Punajuju</strain>
    </source>
</reference>
<dbReference type="Proteomes" id="UP001055811">
    <property type="component" value="Linkage Group LG08"/>
</dbReference>
<evidence type="ECO:0000313" key="2">
    <source>
        <dbReference type="Proteomes" id="UP001055811"/>
    </source>
</evidence>
<evidence type="ECO:0000313" key="1">
    <source>
        <dbReference type="EMBL" id="KAI3699983.1"/>
    </source>
</evidence>
<protein>
    <submittedName>
        <fullName evidence="1">Uncharacterized protein</fullName>
    </submittedName>
</protein>
<keyword evidence="2" id="KW-1185">Reference proteome</keyword>
<name>A0ACB8ZQW0_CICIN</name>
<comment type="caution">
    <text evidence="1">The sequence shown here is derived from an EMBL/GenBank/DDBJ whole genome shotgun (WGS) entry which is preliminary data.</text>
</comment>
<dbReference type="EMBL" id="CM042016">
    <property type="protein sequence ID" value="KAI3699983.1"/>
    <property type="molecule type" value="Genomic_DNA"/>
</dbReference>
<organism evidence="1 2">
    <name type="scientific">Cichorium intybus</name>
    <name type="common">Chicory</name>
    <dbReference type="NCBI Taxonomy" id="13427"/>
    <lineage>
        <taxon>Eukaryota</taxon>
        <taxon>Viridiplantae</taxon>
        <taxon>Streptophyta</taxon>
        <taxon>Embryophyta</taxon>
        <taxon>Tracheophyta</taxon>
        <taxon>Spermatophyta</taxon>
        <taxon>Magnoliopsida</taxon>
        <taxon>eudicotyledons</taxon>
        <taxon>Gunneridae</taxon>
        <taxon>Pentapetalae</taxon>
        <taxon>asterids</taxon>
        <taxon>campanulids</taxon>
        <taxon>Asterales</taxon>
        <taxon>Asteraceae</taxon>
        <taxon>Cichorioideae</taxon>
        <taxon>Cichorieae</taxon>
        <taxon>Cichoriinae</taxon>
        <taxon>Cichorium</taxon>
    </lineage>
</organism>
<reference evidence="1 2" key="2">
    <citation type="journal article" date="2022" name="Mol. Ecol. Resour.">
        <title>The genomes of chicory, endive, great burdock and yacon provide insights into Asteraceae paleo-polyploidization history and plant inulin production.</title>
        <authorList>
            <person name="Fan W."/>
            <person name="Wang S."/>
            <person name="Wang H."/>
            <person name="Wang A."/>
            <person name="Jiang F."/>
            <person name="Liu H."/>
            <person name="Zhao H."/>
            <person name="Xu D."/>
            <person name="Zhang Y."/>
        </authorList>
    </citation>
    <scope>NUCLEOTIDE SEQUENCE [LARGE SCALE GENOMIC DNA]</scope>
    <source>
        <strain evidence="2">cv. Punajuju</strain>
        <tissue evidence="1">Leaves</tissue>
    </source>
</reference>
<accession>A0ACB8ZQW0</accession>